<accession>A0A9N9J4S5</accession>
<comment type="caution">
    <text evidence="1">The sequence shown here is derived from an EMBL/GenBank/DDBJ whole genome shotgun (WGS) entry which is preliminary data.</text>
</comment>
<proteinExistence type="predicted"/>
<protein>
    <submittedName>
        <fullName evidence="1">14274_t:CDS:1</fullName>
    </submittedName>
</protein>
<reference evidence="1" key="1">
    <citation type="submission" date="2021-06" db="EMBL/GenBank/DDBJ databases">
        <authorList>
            <person name="Kallberg Y."/>
            <person name="Tangrot J."/>
            <person name="Rosling A."/>
        </authorList>
    </citation>
    <scope>NUCLEOTIDE SEQUENCE</scope>
    <source>
        <strain evidence="1">FL130A</strain>
    </source>
</reference>
<keyword evidence="2" id="KW-1185">Reference proteome</keyword>
<sequence length="150" mass="17088">TKITIDITVATAVKKFLENYAEIHGLPSPGRNINRIIQSLTPLPAETSYKLVYRDFIAGLENDSTLKLLKYDAFRKLWHQLTPYIQIMSPRTDLCDTCQHFRNGLQCSRTTEDDLVTGGKIYYLSPHEIIGKDPNGTLSMVFDGIRRLNK</sequence>
<evidence type="ECO:0000313" key="2">
    <source>
        <dbReference type="Proteomes" id="UP000789508"/>
    </source>
</evidence>
<feature type="non-terminal residue" evidence="1">
    <location>
        <position position="150"/>
    </location>
</feature>
<name>A0A9N9J4S5_9GLOM</name>
<dbReference type="AlphaFoldDB" id="A0A9N9J4S5"/>
<gene>
    <name evidence="1" type="ORF">ALEPTO_LOCUS13833</name>
</gene>
<dbReference type="OrthoDB" id="2408202at2759"/>
<dbReference type="PANTHER" id="PTHR34415">
    <property type="entry name" value="INTEGRASE CATALYTIC DOMAIN-CONTAINING PROTEIN"/>
    <property type="match status" value="1"/>
</dbReference>
<dbReference type="Proteomes" id="UP000789508">
    <property type="component" value="Unassembled WGS sequence"/>
</dbReference>
<organism evidence="1 2">
    <name type="scientific">Ambispora leptoticha</name>
    <dbReference type="NCBI Taxonomy" id="144679"/>
    <lineage>
        <taxon>Eukaryota</taxon>
        <taxon>Fungi</taxon>
        <taxon>Fungi incertae sedis</taxon>
        <taxon>Mucoromycota</taxon>
        <taxon>Glomeromycotina</taxon>
        <taxon>Glomeromycetes</taxon>
        <taxon>Archaeosporales</taxon>
        <taxon>Ambisporaceae</taxon>
        <taxon>Ambispora</taxon>
    </lineage>
</organism>
<dbReference type="PANTHER" id="PTHR34415:SF1">
    <property type="entry name" value="INTEGRASE CATALYTIC DOMAIN-CONTAINING PROTEIN"/>
    <property type="match status" value="1"/>
</dbReference>
<dbReference type="EMBL" id="CAJVPS010048758">
    <property type="protein sequence ID" value="CAG8765130.1"/>
    <property type="molecule type" value="Genomic_DNA"/>
</dbReference>
<evidence type="ECO:0000313" key="1">
    <source>
        <dbReference type="EMBL" id="CAG8765130.1"/>
    </source>
</evidence>
<feature type="non-terminal residue" evidence="1">
    <location>
        <position position="1"/>
    </location>
</feature>